<keyword evidence="7" id="KW-0472">Membrane</keyword>
<protein>
    <recommendedName>
        <fullName evidence="8">Glycosyltransferase 2-like domain-containing protein</fullName>
    </recommendedName>
</protein>
<keyword evidence="5" id="KW-0448">Lipopolysaccharide biosynthesis</keyword>
<dbReference type="Proteomes" id="UP000655016">
    <property type="component" value="Unassembled WGS sequence"/>
</dbReference>
<evidence type="ECO:0000256" key="4">
    <source>
        <dbReference type="ARBA" id="ARBA00022692"/>
    </source>
</evidence>
<keyword evidence="6" id="KW-1133">Transmembrane helix</keyword>
<gene>
    <name evidence="9" type="ORF">GCM10011518_08340</name>
</gene>
<dbReference type="Gene3D" id="3.90.550.10">
    <property type="entry name" value="Spore Coat Polysaccharide Biosynthesis Protein SpsA, Chain A"/>
    <property type="match status" value="1"/>
</dbReference>
<sequence>MDEISYEIILVDDDNSLDEKMILYDLEKEFEYVKILKLDQNYGQHQATYHGCTMAKGKFIVTMDDDGQHNPEMIRKMQDYLITSEKDLVYARFIKIQEDIWRKVVRKLLRNSNKSKSSFRIWTQVINEKLIDSGISNKLIDKKLAKLSPSIGYFDMLHRKSLLKKSRYKIKDYLKYLKQTF</sequence>
<keyword evidence="10" id="KW-1185">Reference proteome</keyword>
<dbReference type="PANTHER" id="PTHR48090">
    <property type="entry name" value="UNDECAPRENYL-PHOSPHATE 4-DEOXY-4-FORMAMIDO-L-ARABINOSE TRANSFERASE-RELATED"/>
    <property type="match status" value="1"/>
</dbReference>
<dbReference type="SUPFAM" id="SSF53448">
    <property type="entry name" value="Nucleotide-diphospho-sugar transferases"/>
    <property type="match status" value="1"/>
</dbReference>
<evidence type="ECO:0000256" key="1">
    <source>
        <dbReference type="ARBA" id="ARBA00022475"/>
    </source>
</evidence>
<evidence type="ECO:0000256" key="6">
    <source>
        <dbReference type="ARBA" id="ARBA00022989"/>
    </source>
</evidence>
<keyword evidence="1" id="KW-1003">Cell membrane</keyword>
<comment type="caution">
    <text evidence="9">The sequence shown here is derived from an EMBL/GenBank/DDBJ whole genome shotgun (WGS) entry which is preliminary data.</text>
</comment>
<feature type="domain" description="Glycosyltransferase 2-like" evidence="8">
    <location>
        <begin position="6"/>
        <end position="118"/>
    </location>
</feature>
<dbReference type="InterPro" id="IPR029044">
    <property type="entry name" value="Nucleotide-diphossugar_trans"/>
</dbReference>
<reference evidence="10" key="1">
    <citation type="journal article" date="2019" name="Int. J. Syst. Evol. Microbiol.">
        <title>The Global Catalogue of Microorganisms (GCM) 10K type strain sequencing project: providing services to taxonomists for standard genome sequencing and annotation.</title>
        <authorList>
            <consortium name="The Broad Institute Genomics Platform"/>
            <consortium name="The Broad Institute Genome Sequencing Center for Infectious Disease"/>
            <person name="Wu L."/>
            <person name="Ma J."/>
        </authorList>
    </citation>
    <scope>NUCLEOTIDE SEQUENCE [LARGE SCALE GENOMIC DNA]</scope>
    <source>
        <strain evidence="10">CGMCC 1.16060</strain>
    </source>
</reference>
<evidence type="ECO:0000313" key="10">
    <source>
        <dbReference type="Proteomes" id="UP000655016"/>
    </source>
</evidence>
<dbReference type="PANTHER" id="PTHR48090:SF3">
    <property type="entry name" value="UNDECAPRENYL-PHOSPHATE 4-DEOXY-4-FORMAMIDO-L-ARABINOSE TRANSFERASE"/>
    <property type="match status" value="1"/>
</dbReference>
<keyword evidence="3" id="KW-0808">Transferase</keyword>
<evidence type="ECO:0000256" key="5">
    <source>
        <dbReference type="ARBA" id="ARBA00022985"/>
    </source>
</evidence>
<organism evidence="9 10">
    <name type="scientific">Flavobacterium limi</name>
    <dbReference type="NCBI Taxonomy" id="2045105"/>
    <lineage>
        <taxon>Bacteria</taxon>
        <taxon>Pseudomonadati</taxon>
        <taxon>Bacteroidota</taxon>
        <taxon>Flavobacteriia</taxon>
        <taxon>Flavobacteriales</taxon>
        <taxon>Flavobacteriaceae</taxon>
        <taxon>Flavobacterium</taxon>
    </lineage>
</organism>
<accession>A0ABQ1TQY9</accession>
<evidence type="ECO:0000256" key="2">
    <source>
        <dbReference type="ARBA" id="ARBA00022676"/>
    </source>
</evidence>
<evidence type="ECO:0000259" key="8">
    <source>
        <dbReference type="Pfam" id="PF00535"/>
    </source>
</evidence>
<keyword evidence="2" id="KW-0328">Glycosyltransferase</keyword>
<name>A0ABQ1TQY9_9FLAO</name>
<dbReference type="InterPro" id="IPR050256">
    <property type="entry name" value="Glycosyltransferase_2"/>
</dbReference>
<dbReference type="EMBL" id="BMKP01000001">
    <property type="protein sequence ID" value="GGF01230.1"/>
    <property type="molecule type" value="Genomic_DNA"/>
</dbReference>
<dbReference type="Pfam" id="PF00535">
    <property type="entry name" value="Glycos_transf_2"/>
    <property type="match status" value="1"/>
</dbReference>
<evidence type="ECO:0000313" key="9">
    <source>
        <dbReference type="EMBL" id="GGF01230.1"/>
    </source>
</evidence>
<proteinExistence type="predicted"/>
<evidence type="ECO:0000256" key="7">
    <source>
        <dbReference type="ARBA" id="ARBA00023136"/>
    </source>
</evidence>
<dbReference type="InterPro" id="IPR001173">
    <property type="entry name" value="Glyco_trans_2-like"/>
</dbReference>
<keyword evidence="4" id="KW-0812">Transmembrane</keyword>
<evidence type="ECO:0000256" key="3">
    <source>
        <dbReference type="ARBA" id="ARBA00022679"/>
    </source>
</evidence>